<keyword evidence="2" id="KW-1185">Reference proteome</keyword>
<accession>I3D7Q9</accession>
<dbReference type="OrthoDB" id="9794206at2"/>
<evidence type="ECO:0000313" key="1">
    <source>
        <dbReference type="EMBL" id="EIJ67752.1"/>
    </source>
</evidence>
<dbReference type="PATRIC" id="fig|1095749.3.peg.1809"/>
<evidence type="ECO:0000313" key="2">
    <source>
        <dbReference type="Proteomes" id="UP000006457"/>
    </source>
</evidence>
<dbReference type="eggNOG" id="COG3562">
    <property type="taxonomic scope" value="Bacteria"/>
</dbReference>
<sequence>MITHYLDELVASANKILLLQGPIGPFFFQFGEWLSHEQGKTVYKINFNAGDDHFYPPSSPNTFQFSDHFVILRAYLKQFCREHCIDAMVCFGDNRHCHKIAKRVAEELNIPFWAFEEGYFRPNYITLEKSGVNAYSPIPRESAFFLELAHELHESPQPLHVAKGFYPMAKLATQYYVATYLAHKRYSHYKHHRILSLRYYIKLWVTSGIKRLCYLLKDSSFAKDVENGKFGQFFIVPLQVYDDSQISEHTDYESVEAFLRDVLISFANYAPPHINLIVKHHPMDRGFIDYSHVIEEIEQDYSNLKGRVFYIHDVPLPVFLRHGQGMVTLNSTSGVSALLHGMPVKTLGRANYDIPGLTSQCSLEEFWNNPQIPDANLFIAYRRYHLNKTQINGNFYNRVILRCPYNQS</sequence>
<dbReference type="GO" id="GO:0000271">
    <property type="term" value="P:polysaccharide biosynthetic process"/>
    <property type="evidence" value="ECO:0007669"/>
    <property type="project" value="InterPro"/>
</dbReference>
<dbReference type="InterPro" id="IPR007833">
    <property type="entry name" value="Capsule_polysaccharide_synth"/>
</dbReference>
<gene>
    <name evidence="1" type="ORF">HMPREF1052_0509</name>
</gene>
<dbReference type="AlphaFoldDB" id="I3D7Q9"/>
<organism evidence="1 2">
    <name type="scientific">Pasteurella bettyae CCUG 2042</name>
    <dbReference type="NCBI Taxonomy" id="1095749"/>
    <lineage>
        <taxon>Bacteria</taxon>
        <taxon>Pseudomonadati</taxon>
        <taxon>Pseudomonadota</taxon>
        <taxon>Gammaproteobacteria</taxon>
        <taxon>Pasteurellales</taxon>
        <taxon>Pasteurellaceae</taxon>
        <taxon>Pasteurella</taxon>
    </lineage>
</organism>
<dbReference type="Pfam" id="PF05159">
    <property type="entry name" value="Capsule_synth"/>
    <property type="match status" value="1"/>
</dbReference>
<proteinExistence type="predicted"/>
<dbReference type="EMBL" id="AJSX01000041">
    <property type="protein sequence ID" value="EIJ67752.1"/>
    <property type="molecule type" value="Genomic_DNA"/>
</dbReference>
<dbReference type="RefSeq" id="WP_005761497.1">
    <property type="nucleotide sequence ID" value="NZ_AJSX01000041.1"/>
</dbReference>
<dbReference type="CDD" id="cd16441">
    <property type="entry name" value="beta_Kdo_transferase_KpsS"/>
    <property type="match status" value="1"/>
</dbReference>
<protein>
    <submittedName>
        <fullName evidence="1">Capsule polysaccharide biosynthesis protein</fullName>
    </submittedName>
</protein>
<comment type="caution">
    <text evidence="1">The sequence shown here is derived from an EMBL/GenBank/DDBJ whole genome shotgun (WGS) entry which is preliminary data.</text>
</comment>
<dbReference type="Proteomes" id="UP000006457">
    <property type="component" value="Unassembled WGS sequence"/>
</dbReference>
<reference evidence="1 2" key="1">
    <citation type="submission" date="2012-03" db="EMBL/GenBank/DDBJ databases">
        <authorList>
            <person name="Harkins D.M."/>
            <person name="Madupu R."/>
            <person name="Durkin A.S."/>
            <person name="Torralba M."/>
            <person name="Methe B."/>
            <person name="Sutton G.G."/>
            <person name="Nelson K.E."/>
        </authorList>
    </citation>
    <scope>NUCLEOTIDE SEQUENCE [LARGE SCALE GENOMIC DNA]</scope>
    <source>
        <strain evidence="1 2">CCUG 2042</strain>
    </source>
</reference>
<name>I3D7Q9_9PAST</name>
<dbReference type="GO" id="GO:0015774">
    <property type="term" value="P:polysaccharide transport"/>
    <property type="evidence" value="ECO:0007669"/>
    <property type="project" value="InterPro"/>
</dbReference>